<dbReference type="GO" id="GO:1903394">
    <property type="term" value="P:protein localization to kinetochore involved in kinetochore assembly"/>
    <property type="evidence" value="ECO:0007669"/>
    <property type="project" value="TreeGrafter"/>
</dbReference>
<gene>
    <name evidence="3" type="ORF">EWB00_003395</name>
</gene>
<evidence type="ECO:0000313" key="3">
    <source>
        <dbReference type="EMBL" id="TNN20654.1"/>
    </source>
</evidence>
<feature type="compositionally biased region" description="Acidic residues" evidence="1">
    <location>
        <begin position="2110"/>
        <end position="2120"/>
    </location>
</feature>
<feature type="region of interest" description="Disordered" evidence="1">
    <location>
        <begin position="2101"/>
        <end position="2123"/>
    </location>
</feature>
<dbReference type="InterPro" id="IPR052802">
    <property type="entry name" value="KNTC1"/>
</dbReference>
<comment type="caution">
    <text evidence="3">The sequence shown here is derived from an EMBL/GenBank/DDBJ whole genome shotgun (WGS) entry which is preliminary data.</text>
</comment>
<dbReference type="GO" id="GO:1990423">
    <property type="term" value="C:RZZ complex"/>
    <property type="evidence" value="ECO:0007669"/>
    <property type="project" value="TreeGrafter"/>
</dbReference>
<keyword evidence="4" id="KW-1185">Reference proteome</keyword>
<dbReference type="GO" id="GO:0005828">
    <property type="term" value="C:kinetochore microtubule"/>
    <property type="evidence" value="ECO:0007669"/>
    <property type="project" value="TreeGrafter"/>
</dbReference>
<dbReference type="GO" id="GO:0007094">
    <property type="term" value="P:mitotic spindle assembly checkpoint signaling"/>
    <property type="evidence" value="ECO:0007669"/>
    <property type="project" value="TreeGrafter"/>
</dbReference>
<evidence type="ECO:0000259" key="2">
    <source>
        <dbReference type="Pfam" id="PF24520"/>
    </source>
</evidence>
<dbReference type="Proteomes" id="UP000311919">
    <property type="component" value="Unassembled WGS sequence"/>
</dbReference>
<dbReference type="STRING" id="6182.A0A4Z2DVT2"/>
<dbReference type="Pfam" id="PF24520">
    <property type="entry name" value="ARM_KNTC1_1st"/>
    <property type="match status" value="1"/>
</dbReference>
<dbReference type="GO" id="GO:0005737">
    <property type="term" value="C:cytoplasm"/>
    <property type="evidence" value="ECO:0007669"/>
    <property type="project" value="TreeGrafter"/>
</dbReference>
<dbReference type="EMBL" id="SKCS01000021">
    <property type="protein sequence ID" value="TNN20654.1"/>
    <property type="molecule type" value="Genomic_DNA"/>
</dbReference>
<dbReference type="GO" id="GO:0031267">
    <property type="term" value="F:small GTPase binding"/>
    <property type="evidence" value="ECO:0007669"/>
    <property type="project" value="TreeGrafter"/>
</dbReference>
<name>A0A4Z2DVT2_SCHJA</name>
<reference evidence="3 4" key="1">
    <citation type="submission" date="2019-03" db="EMBL/GenBank/DDBJ databases">
        <title>An improved genome assembly of the fluke Schistosoma japonicum.</title>
        <authorList>
            <person name="Hu W."/>
            <person name="Luo F."/>
            <person name="Yin M."/>
            <person name="Mo X."/>
            <person name="Sun C."/>
            <person name="Wu Q."/>
            <person name="Zhu B."/>
            <person name="Xiang M."/>
            <person name="Wang J."/>
            <person name="Wang Y."/>
            <person name="Zhang T."/>
            <person name="Xu B."/>
            <person name="Zheng H."/>
            <person name="Feng Z."/>
        </authorList>
    </citation>
    <scope>NUCLEOTIDE SEQUENCE [LARGE SCALE GENOMIC DNA]</scope>
    <source>
        <strain evidence="3">HuSjv2</strain>
        <tissue evidence="3">Worms</tissue>
    </source>
</reference>
<dbReference type="InterPro" id="IPR055403">
    <property type="entry name" value="ARM_KNTC1_1st"/>
</dbReference>
<dbReference type="OrthoDB" id="343783at2759"/>
<evidence type="ECO:0000256" key="1">
    <source>
        <dbReference type="SAM" id="MobiDB-lite"/>
    </source>
</evidence>
<evidence type="ECO:0000313" key="4">
    <source>
        <dbReference type="Proteomes" id="UP000311919"/>
    </source>
</evidence>
<dbReference type="GO" id="GO:0000070">
    <property type="term" value="P:mitotic sister chromatid segregation"/>
    <property type="evidence" value="ECO:0007669"/>
    <property type="project" value="TreeGrafter"/>
</dbReference>
<dbReference type="PANTHER" id="PTHR15688:SF1">
    <property type="entry name" value="KINETOCHORE-ASSOCIATED PROTEIN 1"/>
    <property type="match status" value="1"/>
</dbReference>
<organism evidence="3 4">
    <name type="scientific">Schistosoma japonicum</name>
    <name type="common">Blood fluke</name>
    <dbReference type="NCBI Taxonomy" id="6182"/>
    <lineage>
        <taxon>Eukaryota</taxon>
        <taxon>Metazoa</taxon>
        <taxon>Spiralia</taxon>
        <taxon>Lophotrochozoa</taxon>
        <taxon>Platyhelminthes</taxon>
        <taxon>Trematoda</taxon>
        <taxon>Digenea</taxon>
        <taxon>Strigeidida</taxon>
        <taxon>Schistosomatoidea</taxon>
        <taxon>Schistosomatidae</taxon>
        <taxon>Schistosoma</taxon>
    </lineage>
</organism>
<protein>
    <submittedName>
        <fullName evidence="3">Kinetochore associated 1</fullName>
    </submittedName>
</protein>
<dbReference type="PANTHER" id="PTHR15688">
    <property type="entry name" value="KINETOCHORE-ASSOCIATED PROTEIN 1"/>
    <property type="match status" value="1"/>
</dbReference>
<proteinExistence type="predicted"/>
<sequence>MYDLFEAIEQFEITIHEDLVPFSVPFIERYDKKVVAIRRTLFLFDCDFKVTDSYEHDCNIVKVCSPPSVLFLFFLDEQGLFNVYLPEKRSLAFSLTHFGRIFDLQLVTTSAVSFDLLLRSGDSLLLWRDINSLQLHSELIEQNFEELNARFKSTERVAITGKMFICCHLNPAVVWNLQLGSPSFITICLKESSQFVVQSLFDPFLVIEESISLRKLSLICDTIYCLALSYSGHLFLFNMFASICLGCLNQFPRVHDFYICSTTSQSTFTEDNEFPGLHEITIVILRDLEENDQPSPSGPSKLLELILFPSYQVIYRTNVSKDSWLLSDYDVGSYKAVSTGSQVLYAELLSKRPDESLENFLSIKALRATNPKERLQHLLISKNFEEARLLVKTFNLDCKDFQLVVTTELEFLVNTIHKHDQGDDLYPRLLTCLQQTEELWKHLDIVESILRITMPKSDDQLKLLLIIKEKLIIGNSEDMSTEHEDIGIKVLILLKRLKAFLMIHGPDNYTIKTWVEFRDENIYVIFARLFLSKSEGTSDLSQAFLFWILYKGELSEFLTWDTLELLCNLLSKRPLTCFTSNHLQSGHQCDSTNSPYQSQELELLESEEAIQKWIRNELLPVVIRQSPDALPLLVKYLTQRVKELEACSFTSNSNICVQENKLKCPFSWPSTAISWINKFLDSVNISESINQECVYNIGSVADLYLSGIASRDPNVDPFYELRKLAKQLETIKLLRDVYNCHLSIDFCEGETELSIAYRILDVAFNLGTCFDNGIDKLTARYLKDRNIDHQTFFQGYSYDLINRIRMAIQSSVLDEDCPPEWLGSPPKCKQSNKEIILDQEPHILSQHACLVAGWITVPSCRMKVVFDLASVAPLPWSNDLITLTESVLKQARVPSSCSQYVDGLFHMMNKLERLCNIARLHEIFTRYGLKEFSLSDIGYGNTLWLADQAISRILRSNEGPFNTNISFSTPRLDRSDTVYRDATTVAQKLLDQSQWPLLFAQLYMELALFKALELNDAESINFSDDYDNRISFFITHLNFSTNEALHELFSHPNSKLLESSMQLTSIRDWLIRLTFRSIKHLLKHGNLLFPSQRSLIVDLGLSLASMRITLNSTEYKQNGTQMNWCHLMKFIKLYTTSPFDDSNLHDSEVSIILELFSNDKCVFGLLTDRLHIIRCLTKSYVEQVCSSIYEPTDIDKMFNFPMKLRSSYRLLLPDLPYGILEELMTWQWFSLLCSSICTSSVAITSESCSQSNLSVDHSSSLISQGLRVHSLLVKMMETLTNIHQTRLHSKANCERIEVSSISSYLVPTCYYCSCIWNRPLGRLGCVFELFMSFVFPFLLKVIKSIQLDEMSIRKSIVNIVQAVLSTFSSLLLWAGGQDQLNPLVEQKCICRIFALTNEFQALRLVVQAFTSVFSQIDRAYQSTSGEKDPLECLFCNSLYHEQTTTDVFHSKSQSNHLYNSLKWLANLLQWFTCHYSYTGDNNKIYDDTKNEENKVVRSNNTNIPRQILEDGMKLASSWYLEFGLCLTGAHTLLIGIMNLIRSSVARNIWSDSFIFDLGLQELNNDVVGSCFDLCNQCLSSSLNSILNPSSGKYLDQPLALSIALALPIEEATTVVRNVVAQNKHTPKKIMAVANIIFMFSQITCKADLSLLQLSQTMANTWSWHIVLKPYKLNFSRLITHGIDHSSLEHILDKLCRMIPSINEESVYIVPSEPRSESVSRILNTTNERSLPPIKLIAEFAKDFNIPLKPYLFKHLNYLFRPCNGFVDPTVSVDGNFPFTGFDNNSNNTFLPTSTTEINGSNVNRFMCYQKVCLSRAHTILKLLFRSAKQSDNSQHSFNELANLLQSFYASTSPYDYERLSFLFSWIRTCCPKMIANKQIQLLNFLRAYRRSHPPRDFELERVSAGSESEHSTLNGWGIYLCRPSCFSKSEGYHQLGNMRMPYHQLLDDSLPIKIIGPEITSSNVNFWLRVNQSMEWNSSDLIKITAAQNLVNQYTIVGLLPVTNSNYVTEELTVPRSVGWDRALPCQILIEPLFSKLHNLLETVESTFNVYSLLSGLSRRVIYGPHRLLVLRLARNLAKTYLLRADNEARLVYARNKQSCSTSKTCPNEELLDSDSDESEKEPNENIRLARIALEKAETSHKQFAIEGCLYEHHLADWEEVNKHFNSPFELILNILYKAASELQPSVTWNSRSGLPISELFLRRRVIKALPHIAELAQIDLLDVAKHILVNRLKLPSRIFMNDGELNGSPITNRSMLLDMTVECSEFSPNDISFNTTVYQPQLSGVTSFENQRSDQSEPKQEDFMLAELLLQSTRLKNELLPILDIFVFADTPNQYVSAKWRAARCILRSQSGLTLRPKLSFSELRSTLLRLSTLASCPTATSQQLIFGASFSCTSSRGDTFNSLCCTRLTNSMKQLLASSSNTLTTIHFASCLVLDYELSSPPTITQLLEFINRLNAKESLDYALLLLVFMESSPDVKGSMKWFLLNPVKQSCTLHYLLSSLIERILLRLLNREHSDSRKLHDFLNKLLCFLIAWPIPDKEIEAIFSQLSKSIIPVISQQTIRLNVSLQRIMIIISVFLRLLALSTLDKYTAVDLDLWFNLINENEGQNVTKFIRDAILNSEICLTSKFLSCL</sequence>
<feature type="domain" description="KNTC1 first ARM-repeats" evidence="2">
    <location>
        <begin position="377"/>
        <end position="646"/>
    </location>
</feature>
<accession>A0A4Z2DVT2</accession>